<evidence type="ECO:0000256" key="11">
    <source>
        <dbReference type="ARBA" id="ARBA00048679"/>
    </source>
</evidence>
<keyword evidence="8" id="KW-1015">Disulfide bond</keyword>
<dbReference type="EMBL" id="JAQIZT010000004">
    <property type="protein sequence ID" value="KAJ6999627.1"/>
    <property type="molecule type" value="Genomic_DNA"/>
</dbReference>
<dbReference type="SMART" id="SM00220">
    <property type="entry name" value="S_TKc"/>
    <property type="match status" value="1"/>
</dbReference>
<evidence type="ECO:0000313" key="14">
    <source>
        <dbReference type="EMBL" id="KAJ6999627.1"/>
    </source>
</evidence>
<evidence type="ECO:0000256" key="1">
    <source>
        <dbReference type="ARBA" id="ARBA00012513"/>
    </source>
</evidence>
<dbReference type="Pfam" id="PF07714">
    <property type="entry name" value="PK_Tyr_Ser-Thr"/>
    <property type="match status" value="1"/>
</dbReference>
<dbReference type="GO" id="GO:0005886">
    <property type="term" value="C:plasma membrane"/>
    <property type="evidence" value="ECO:0007669"/>
    <property type="project" value="TreeGrafter"/>
</dbReference>
<keyword evidence="3" id="KW-0808">Transferase</keyword>
<comment type="catalytic activity">
    <reaction evidence="10">
        <text>L-threonyl-[protein] + ATP = O-phospho-L-threonyl-[protein] + ADP + H(+)</text>
        <dbReference type="Rhea" id="RHEA:46608"/>
        <dbReference type="Rhea" id="RHEA-COMP:11060"/>
        <dbReference type="Rhea" id="RHEA-COMP:11605"/>
        <dbReference type="ChEBI" id="CHEBI:15378"/>
        <dbReference type="ChEBI" id="CHEBI:30013"/>
        <dbReference type="ChEBI" id="CHEBI:30616"/>
        <dbReference type="ChEBI" id="CHEBI:61977"/>
        <dbReference type="ChEBI" id="CHEBI:456216"/>
        <dbReference type="EC" id="2.7.11.1"/>
    </reaction>
</comment>
<dbReference type="GO" id="GO:0005524">
    <property type="term" value="F:ATP binding"/>
    <property type="evidence" value="ECO:0007669"/>
    <property type="project" value="UniProtKB-KW"/>
</dbReference>
<evidence type="ECO:0000256" key="3">
    <source>
        <dbReference type="ARBA" id="ARBA00022679"/>
    </source>
</evidence>
<dbReference type="SUPFAM" id="SSF56112">
    <property type="entry name" value="Protein kinase-like (PK-like)"/>
    <property type="match status" value="1"/>
</dbReference>
<dbReference type="InterPro" id="IPR001245">
    <property type="entry name" value="Ser-Thr/Tyr_kinase_cat_dom"/>
</dbReference>
<keyword evidence="15" id="KW-1185">Reference proteome</keyword>
<evidence type="ECO:0000256" key="12">
    <source>
        <dbReference type="SAM" id="Phobius"/>
    </source>
</evidence>
<keyword evidence="4" id="KW-0732">Signal</keyword>
<keyword evidence="12" id="KW-0812">Transmembrane</keyword>
<keyword evidence="9" id="KW-0325">Glycoprotein</keyword>
<evidence type="ECO:0000256" key="8">
    <source>
        <dbReference type="ARBA" id="ARBA00023157"/>
    </source>
</evidence>
<dbReference type="Proteomes" id="UP001164929">
    <property type="component" value="Chromosome 4"/>
</dbReference>
<evidence type="ECO:0000256" key="10">
    <source>
        <dbReference type="ARBA" id="ARBA00047899"/>
    </source>
</evidence>
<dbReference type="InterPro" id="IPR000719">
    <property type="entry name" value="Prot_kinase_dom"/>
</dbReference>
<dbReference type="InterPro" id="IPR008271">
    <property type="entry name" value="Ser/Thr_kinase_AS"/>
</dbReference>
<sequence>MIWYQANVDFFLSPAQYDKKSRGFLSKKGMLAGLVLSIAAGVFFVIMFSFWLIKRKKTAKGRQLKFPFNIPTSLNVSLSGKEVGRSTTSEYVPVFDIDIILAATENFSNELGYGGFGSVYKETRDTYRAYEKVWKSQTLRGAALHAVKYRRKITVLLTACTLVSKTTITLARKLRIFHSSMCLKLDTYIFLGIHGLRSISLCVDAVIRLNLKLKSGPVASIFGFVDFFGLRSGSFRLCSKSSSPNLLMDGKLGNGQEIAVKRLSKTSGQGMKEFMNERFEVVSGIARGVLYLHQDSRLKIIHRDLKASNILLDAAMNPKISDFGMARMFMEDQVQGKTTRVVGTYGYMSPEYAIHGQYSIKSDVFSYGVLILEIISGRKNSDYGEKEPWLNLIGHVWDLWSEEKALDIVDPMLEQSCPPHEVLRCIQIGLLCVQEFPDDRPTMLEVVFMLGNEITLPSPKKPAFVLRTRSGQDLPAIVPCLVLVGDGFGEEKREAIFGYNCLFFKGSMVVLWVLTGGSSCDDRSVEGAMEGEVAVGELLVLVRGVGRLRWEELRERGVLVWLSEDDEGYDAVVLFLGF</sequence>
<keyword evidence="6 14" id="KW-0418">Kinase</keyword>
<comment type="catalytic activity">
    <reaction evidence="11">
        <text>L-seryl-[protein] + ATP = O-phospho-L-seryl-[protein] + ADP + H(+)</text>
        <dbReference type="Rhea" id="RHEA:17989"/>
        <dbReference type="Rhea" id="RHEA-COMP:9863"/>
        <dbReference type="Rhea" id="RHEA-COMP:11604"/>
        <dbReference type="ChEBI" id="CHEBI:15378"/>
        <dbReference type="ChEBI" id="CHEBI:29999"/>
        <dbReference type="ChEBI" id="CHEBI:30616"/>
        <dbReference type="ChEBI" id="CHEBI:83421"/>
        <dbReference type="ChEBI" id="CHEBI:456216"/>
        <dbReference type="EC" id="2.7.11.1"/>
    </reaction>
</comment>
<dbReference type="AlphaFoldDB" id="A0AAD6QZX4"/>
<dbReference type="Gene3D" id="1.10.510.10">
    <property type="entry name" value="Transferase(Phosphotransferase) domain 1"/>
    <property type="match status" value="1"/>
</dbReference>
<organism evidence="14 15">
    <name type="scientific">Populus alba x Populus x berolinensis</name>
    <dbReference type="NCBI Taxonomy" id="444605"/>
    <lineage>
        <taxon>Eukaryota</taxon>
        <taxon>Viridiplantae</taxon>
        <taxon>Streptophyta</taxon>
        <taxon>Embryophyta</taxon>
        <taxon>Tracheophyta</taxon>
        <taxon>Spermatophyta</taxon>
        <taxon>Magnoliopsida</taxon>
        <taxon>eudicotyledons</taxon>
        <taxon>Gunneridae</taxon>
        <taxon>Pentapetalae</taxon>
        <taxon>rosids</taxon>
        <taxon>fabids</taxon>
        <taxon>Malpighiales</taxon>
        <taxon>Salicaceae</taxon>
        <taxon>Saliceae</taxon>
        <taxon>Populus</taxon>
    </lineage>
</organism>
<accession>A0AAD6QZX4</accession>
<evidence type="ECO:0000256" key="5">
    <source>
        <dbReference type="ARBA" id="ARBA00022741"/>
    </source>
</evidence>
<feature type="domain" description="Protein kinase" evidence="13">
    <location>
        <begin position="105"/>
        <end position="456"/>
    </location>
</feature>
<dbReference type="GO" id="GO:0004674">
    <property type="term" value="F:protein serine/threonine kinase activity"/>
    <property type="evidence" value="ECO:0007669"/>
    <property type="project" value="UniProtKB-KW"/>
</dbReference>
<dbReference type="FunFam" id="1.10.510.10:FF:000060">
    <property type="entry name" value="G-type lectin S-receptor-like serine/threonine-protein kinase"/>
    <property type="match status" value="1"/>
</dbReference>
<dbReference type="InterPro" id="IPR011009">
    <property type="entry name" value="Kinase-like_dom_sf"/>
</dbReference>
<keyword evidence="2" id="KW-0723">Serine/threonine-protein kinase</keyword>
<evidence type="ECO:0000256" key="6">
    <source>
        <dbReference type="ARBA" id="ARBA00022777"/>
    </source>
</evidence>
<keyword evidence="7" id="KW-0067">ATP-binding</keyword>
<keyword evidence="12" id="KW-1133">Transmembrane helix</keyword>
<evidence type="ECO:0000256" key="7">
    <source>
        <dbReference type="ARBA" id="ARBA00022840"/>
    </source>
</evidence>
<reference evidence="14 15" key="1">
    <citation type="journal article" date="2023" name="Mol. Ecol. Resour.">
        <title>Chromosome-level genome assembly of a triploid poplar Populus alba 'Berolinensis'.</title>
        <authorList>
            <person name="Chen S."/>
            <person name="Yu Y."/>
            <person name="Wang X."/>
            <person name="Wang S."/>
            <person name="Zhang T."/>
            <person name="Zhou Y."/>
            <person name="He R."/>
            <person name="Meng N."/>
            <person name="Wang Y."/>
            <person name="Liu W."/>
            <person name="Liu Z."/>
            <person name="Liu J."/>
            <person name="Guo Q."/>
            <person name="Huang H."/>
            <person name="Sederoff R.R."/>
            <person name="Wang G."/>
            <person name="Qu G."/>
            <person name="Chen S."/>
        </authorList>
    </citation>
    <scope>NUCLEOTIDE SEQUENCE [LARGE SCALE GENOMIC DNA]</scope>
    <source>
        <strain evidence="14">SC-2020</strain>
    </source>
</reference>
<keyword evidence="5" id="KW-0547">Nucleotide-binding</keyword>
<dbReference type="EC" id="2.7.11.1" evidence="1"/>
<dbReference type="PROSITE" id="PS50011">
    <property type="entry name" value="PROTEIN_KINASE_DOM"/>
    <property type="match status" value="1"/>
</dbReference>
<evidence type="ECO:0000256" key="9">
    <source>
        <dbReference type="ARBA" id="ARBA00023180"/>
    </source>
</evidence>
<dbReference type="PROSITE" id="PS00108">
    <property type="entry name" value="PROTEIN_KINASE_ST"/>
    <property type="match status" value="1"/>
</dbReference>
<gene>
    <name evidence="14" type="ORF">NC653_010379</name>
</gene>
<name>A0AAD6QZX4_9ROSI</name>
<evidence type="ECO:0000313" key="15">
    <source>
        <dbReference type="Proteomes" id="UP001164929"/>
    </source>
</evidence>
<evidence type="ECO:0000256" key="4">
    <source>
        <dbReference type="ARBA" id="ARBA00022729"/>
    </source>
</evidence>
<dbReference type="PANTHER" id="PTHR27002:SF981">
    <property type="entry name" value="NON-SPECIFIC SERINE_THREONINE PROTEIN KINASE"/>
    <property type="match status" value="1"/>
</dbReference>
<comment type="caution">
    <text evidence="14">The sequence shown here is derived from an EMBL/GenBank/DDBJ whole genome shotgun (WGS) entry which is preliminary data.</text>
</comment>
<evidence type="ECO:0000259" key="13">
    <source>
        <dbReference type="PROSITE" id="PS50011"/>
    </source>
</evidence>
<proteinExistence type="predicted"/>
<evidence type="ECO:0000256" key="2">
    <source>
        <dbReference type="ARBA" id="ARBA00022527"/>
    </source>
</evidence>
<protein>
    <recommendedName>
        <fullName evidence="1">non-specific serine/threonine protein kinase</fullName>
        <ecNumber evidence="1">2.7.11.1</ecNumber>
    </recommendedName>
</protein>
<keyword evidence="12" id="KW-0472">Membrane</keyword>
<dbReference type="PANTHER" id="PTHR27002">
    <property type="entry name" value="RECEPTOR-LIKE SERINE/THREONINE-PROTEIN KINASE SD1-8"/>
    <property type="match status" value="1"/>
</dbReference>
<feature type="transmembrane region" description="Helical" evidence="12">
    <location>
        <begin position="30"/>
        <end position="53"/>
    </location>
</feature>